<sequence length="155" mass="17007">SGSTHVPRGFGLDGLLDRFLAGQGFPPAHDRTHWWVPIGPPPETLVFGSTLLAGDAANLVMATNGGGIPTAMLSGWMAGRAAVAHLRENAPLTGYDREWKAVLGPILARGYEIKRFGDRWTTRDPLLALGMRYIGAKGLDAMMRMRWPIRRWRSS</sequence>
<feature type="non-terminal residue" evidence="1">
    <location>
        <position position="1"/>
    </location>
</feature>
<gene>
    <name evidence="1" type="ORF">B1A_12649</name>
</gene>
<dbReference type="PANTHER" id="PTHR42685:SF22">
    <property type="entry name" value="CONDITIONED MEDIUM FACTOR RECEPTOR 1"/>
    <property type="match status" value="1"/>
</dbReference>
<comment type="caution">
    <text evidence="1">The sequence shown here is derived from an EMBL/GenBank/DDBJ whole genome shotgun (WGS) entry which is preliminary data.</text>
</comment>
<dbReference type="Gene3D" id="3.50.50.60">
    <property type="entry name" value="FAD/NAD(P)-binding domain"/>
    <property type="match status" value="1"/>
</dbReference>
<dbReference type="EMBL" id="AUZX01009207">
    <property type="protein sequence ID" value="EQD52553.1"/>
    <property type="molecule type" value="Genomic_DNA"/>
</dbReference>
<organism evidence="1">
    <name type="scientific">mine drainage metagenome</name>
    <dbReference type="NCBI Taxonomy" id="410659"/>
    <lineage>
        <taxon>unclassified sequences</taxon>
        <taxon>metagenomes</taxon>
        <taxon>ecological metagenomes</taxon>
    </lineage>
</organism>
<dbReference type="SUPFAM" id="SSF51905">
    <property type="entry name" value="FAD/NAD(P)-binding domain"/>
    <property type="match status" value="1"/>
</dbReference>
<dbReference type="PANTHER" id="PTHR42685">
    <property type="entry name" value="GERANYLGERANYL DIPHOSPHATE REDUCTASE"/>
    <property type="match status" value="1"/>
</dbReference>
<protein>
    <submittedName>
        <fullName evidence="1">Oxidoreductase</fullName>
    </submittedName>
</protein>
<dbReference type="AlphaFoldDB" id="T1A6Q5"/>
<dbReference type="InterPro" id="IPR050407">
    <property type="entry name" value="Geranylgeranyl_reductase"/>
</dbReference>
<reference evidence="1" key="2">
    <citation type="journal article" date="2014" name="ISME J.">
        <title>Microbial stratification in low pH oxic and suboxic macroscopic growths along an acid mine drainage.</title>
        <authorList>
            <person name="Mendez-Garcia C."/>
            <person name="Mesa V."/>
            <person name="Sprenger R.R."/>
            <person name="Richter M."/>
            <person name="Diez M.S."/>
            <person name="Solano J."/>
            <person name="Bargiela R."/>
            <person name="Golyshina O.V."/>
            <person name="Manteca A."/>
            <person name="Ramos J.L."/>
            <person name="Gallego J.R."/>
            <person name="Llorente I."/>
            <person name="Martins Dos Santos V.A."/>
            <person name="Jensen O.N."/>
            <person name="Pelaez A.I."/>
            <person name="Sanchez J."/>
            <person name="Ferrer M."/>
        </authorList>
    </citation>
    <scope>NUCLEOTIDE SEQUENCE</scope>
</reference>
<name>T1A6Q5_9ZZZZ</name>
<accession>T1A6Q5</accession>
<dbReference type="InterPro" id="IPR036188">
    <property type="entry name" value="FAD/NAD-bd_sf"/>
</dbReference>
<proteinExistence type="predicted"/>
<evidence type="ECO:0000313" key="1">
    <source>
        <dbReference type="EMBL" id="EQD52553.1"/>
    </source>
</evidence>
<reference evidence="1" key="1">
    <citation type="submission" date="2013-08" db="EMBL/GenBank/DDBJ databases">
        <authorList>
            <person name="Mendez C."/>
            <person name="Richter M."/>
            <person name="Ferrer M."/>
            <person name="Sanchez J."/>
        </authorList>
    </citation>
    <scope>NUCLEOTIDE SEQUENCE</scope>
</reference>